<proteinExistence type="predicted"/>
<comment type="caution">
    <text evidence="2">The sequence shown here is derived from an EMBL/GenBank/DDBJ whole genome shotgun (WGS) entry which is preliminary data.</text>
</comment>
<gene>
    <name evidence="2" type="ORF">CI088_09040</name>
</gene>
<keyword evidence="1" id="KW-0812">Transmembrane</keyword>
<evidence type="ECO:0000256" key="1">
    <source>
        <dbReference type="SAM" id="Phobius"/>
    </source>
</evidence>
<organism evidence="2 3">
    <name type="scientific">Enterococcus plantarum</name>
    <dbReference type="NCBI Taxonomy" id="1077675"/>
    <lineage>
        <taxon>Bacteria</taxon>
        <taxon>Bacillati</taxon>
        <taxon>Bacillota</taxon>
        <taxon>Bacilli</taxon>
        <taxon>Lactobacillales</taxon>
        <taxon>Enterococcaceae</taxon>
        <taxon>Enterococcus</taxon>
    </lineage>
</organism>
<dbReference type="AlphaFoldDB" id="A0A2W3ZWX1"/>
<keyword evidence="3" id="KW-1185">Reference proteome</keyword>
<protein>
    <submittedName>
        <fullName evidence="2">Uncharacterized protein</fullName>
    </submittedName>
</protein>
<keyword evidence="1" id="KW-1133">Transmembrane helix</keyword>
<feature type="transmembrane region" description="Helical" evidence="1">
    <location>
        <begin position="15"/>
        <end position="36"/>
    </location>
</feature>
<feature type="transmembrane region" description="Helical" evidence="1">
    <location>
        <begin position="167"/>
        <end position="187"/>
    </location>
</feature>
<keyword evidence="1" id="KW-0472">Membrane</keyword>
<sequence length="258" mass="30337">MSYFYKRLLSDKRSCFIFLFFFSLVLLDPFLLYQSFGGYDPNYSTFLAGNSEGHYAQMLVLWLLPIYLIFGTSAWVLADVNSGNVLSVIGRTNRKYYWKVYNQVNFLYGFSLIFIPMILNYVFVTVIFRKETTVPFMIEQSVKLVDFQRFFYDSILWELSHPELSNILHITMVALTAGCMSVMIATINIFTKSFYYTVFIVISLWYLLISITPSIMILFQPFTEYSIASKMLYFISSVLLLTVCLVIQKKWWLQYDFV</sequence>
<evidence type="ECO:0000313" key="3">
    <source>
        <dbReference type="Proteomes" id="UP000249828"/>
    </source>
</evidence>
<feature type="transmembrane region" description="Helical" evidence="1">
    <location>
        <begin position="56"/>
        <end position="78"/>
    </location>
</feature>
<feature type="transmembrane region" description="Helical" evidence="1">
    <location>
        <begin position="194"/>
        <end position="219"/>
    </location>
</feature>
<feature type="transmembrane region" description="Helical" evidence="1">
    <location>
        <begin position="104"/>
        <end position="128"/>
    </location>
</feature>
<dbReference type="Proteomes" id="UP000249828">
    <property type="component" value="Unassembled WGS sequence"/>
</dbReference>
<evidence type="ECO:0000313" key="2">
    <source>
        <dbReference type="EMBL" id="PZL73303.1"/>
    </source>
</evidence>
<accession>A0A2W3ZWX1</accession>
<name>A0A2W3ZWX1_9ENTE</name>
<reference evidence="2 3" key="1">
    <citation type="submission" date="2017-11" db="EMBL/GenBank/DDBJ databases">
        <title>Draft genome sequence of Enterococcus plantarum TRW2 strain isolated from lettuce.</title>
        <authorList>
            <person name="Kim E.B."/>
            <person name="Marco M.L."/>
            <person name="Williams T.R."/>
            <person name="You I.H."/>
        </authorList>
    </citation>
    <scope>NUCLEOTIDE SEQUENCE [LARGE SCALE GENOMIC DNA]</scope>
    <source>
        <strain evidence="2 3">TRW2</strain>
    </source>
</reference>
<feature type="transmembrane region" description="Helical" evidence="1">
    <location>
        <begin position="231"/>
        <end position="247"/>
    </location>
</feature>
<dbReference type="EMBL" id="PIEU01000071">
    <property type="protein sequence ID" value="PZL73303.1"/>
    <property type="molecule type" value="Genomic_DNA"/>
</dbReference>
<dbReference type="RefSeq" id="WP_111247943.1">
    <property type="nucleotide sequence ID" value="NZ_JAFLVY010000050.1"/>
</dbReference>
<dbReference type="STRING" id="1077675.BCR22_11540"/>